<dbReference type="InterPro" id="IPR036823">
    <property type="entry name" value="Ribosomal_uS7_dom_sf"/>
</dbReference>
<evidence type="ECO:0000256" key="2">
    <source>
        <dbReference type="ARBA" id="ARBA00007151"/>
    </source>
</evidence>
<keyword evidence="5" id="KW-0496">Mitochondrion</keyword>
<comment type="similarity">
    <text evidence="2">Belongs to the universal ribosomal protein uS7 family.</text>
</comment>
<evidence type="ECO:0000256" key="5">
    <source>
        <dbReference type="ARBA" id="ARBA00023128"/>
    </source>
</evidence>
<dbReference type="Pfam" id="PF00177">
    <property type="entry name" value="Ribosomal_S7"/>
    <property type="match status" value="1"/>
</dbReference>
<evidence type="ECO:0000256" key="1">
    <source>
        <dbReference type="ARBA" id="ARBA00004173"/>
    </source>
</evidence>
<dbReference type="FunFam" id="1.10.455.10:FF:000004">
    <property type="entry name" value="28S ribosomal protein S7, mitochondrial"/>
    <property type="match status" value="1"/>
</dbReference>
<evidence type="ECO:0000256" key="8">
    <source>
        <dbReference type="ARBA" id="ARBA00041309"/>
    </source>
</evidence>
<evidence type="ECO:0000256" key="4">
    <source>
        <dbReference type="ARBA" id="ARBA00022980"/>
    </source>
</evidence>
<dbReference type="InterPro" id="IPR000235">
    <property type="entry name" value="Ribosomal_uS7"/>
</dbReference>
<feature type="domain" description="Small ribosomal subunit protein uS7" evidence="9">
    <location>
        <begin position="83"/>
        <end position="240"/>
    </location>
</feature>
<dbReference type="GO" id="GO:0005743">
    <property type="term" value="C:mitochondrial inner membrane"/>
    <property type="evidence" value="ECO:0007669"/>
    <property type="project" value="UniProtKB-ARBA"/>
</dbReference>
<keyword evidence="4" id="KW-0689">Ribosomal protein</keyword>
<protein>
    <recommendedName>
        <fullName evidence="7">Small ribosomal subunit protein uS7m</fullName>
    </recommendedName>
    <alternativeName>
        <fullName evidence="8">28S ribosomal protein S7, mitochondrial</fullName>
    </alternativeName>
</protein>
<dbReference type="InterPro" id="IPR023798">
    <property type="entry name" value="Ribosomal_uS7_dom"/>
</dbReference>
<dbReference type="CDD" id="cd14870">
    <property type="entry name" value="uS7_Mitochondria_Mammalian"/>
    <property type="match status" value="1"/>
</dbReference>
<keyword evidence="3" id="KW-0809">Transit peptide</keyword>
<dbReference type="SUPFAM" id="SSF47973">
    <property type="entry name" value="Ribosomal protein S7"/>
    <property type="match status" value="1"/>
</dbReference>
<comment type="caution">
    <text evidence="10">The sequence shown here is derived from an EMBL/GenBank/DDBJ whole genome shotgun (WGS) entry which is preliminary data.</text>
</comment>
<keyword evidence="11" id="KW-1185">Reference proteome</keyword>
<dbReference type="OrthoDB" id="9972728at2759"/>
<dbReference type="EMBL" id="JAFJMO010000016">
    <property type="protein sequence ID" value="KAJ8254433.1"/>
    <property type="molecule type" value="Genomic_DNA"/>
</dbReference>
<dbReference type="GO" id="GO:0005763">
    <property type="term" value="C:mitochondrial small ribosomal subunit"/>
    <property type="evidence" value="ECO:0007669"/>
    <property type="project" value="UniProtKB-ARBA"/>
</dbReference>
<evidence type="ECO:0000313" key="10">
    <source>
        <dbReference type="EMBL" id="KAJ8254433.1"/>
    </source>
</evidence>
<keyword evidence="6" id="KW-0687">Ribonucleoprotein</keyword>
<evidence type="ECO:0000256" key="3">
    <source>
        <dbReference type="ARBA" id="ARBA00022946"/>
    </source>
</evidence>
<gene>
    <name evidence="10" type="ORF">COCON_G00210450</name>
</gene>
<reference evidence="10" key="1">
    <citation type="journal article" date="2023" name="Science">
        <title>Genome structures resolve the early diversification of teleost fishes.</title>
        <authorList>
            <person name="Parey E."/>
            <person name="Louis A."/>
            <person name="Montfort J."/>
            <person name="Bouchez O."/>
            <person name="Roques C."/>
            <person name="Iampietro C."/>
            <person name="Lluch J."/>
            <person name="Castinel A."/>
            <person name="Donnadieu C."/>
            <person name="Desvignes T."/>
            <person name="Floi Bucao C."/>
            <person name="Jouanno E."/>
            <person name="Wen M."/>
            <person name="Mejri S."/>
            <person name="Dirks R."/>
            <person name="Jansen H."/>
            <person name="Henkel C."/>
            <person name="Chen W.J."/>
            <person name="Zahm M."/>
            <person name="Cabau C."/>
            <person name="Klopp C."/>
            <person name="Thompson A.W."/>
            <person name="Robinson-Rechavi M."/>
            <person name="Braasch I."/>
            <person name="Lecointre G."/>
            <person name="Bobe J."/>
            <person name="Postlethwait J.H."/>
            <person name="Berthelot C."/>
            <person name="Roest Crollius H."/>
            <person name="Guiguen Y."/>
        </authorList>
    </citation>
    <scope>NUCLEOTIDE SEQUENCE</scope>
    <source>
        <strain evidence="10">Concon-B</strain>
    </source>
</reference>
<dbReference type="AlphaFoldDB" id="A0A9Q1D105"/>
<evidence type="ECO:0000259" key="9">
    <source>
        <dbReference type="Pfam" id="PF00177"/>
    </source>
</evidence>
<proteinExistence type="inferred from homology"/>
<comment type="subcellular location">
    <subcellularLocation>
        <location evidence="1">Mitochondrion</location>
    </subcellularLocation>
</comment>
<sequence>MAASIGNFLKPWRPSYSAKFSLNLVDYSLIQYIRVLVTRWARYNPYYLEPEPRKEVYNIPETELTEEEKKERELKAVRPIKAAPPALTSSVFNDPMISKFINMMMHDGRKRLASEIMIQTLERMKRIQVEKYHKAPDAEKPEIDCNPYAIFHKALENCKPVVGLRNVKKGAKVYQVPTALTDNRRRFMAMKWLITECRENKHRRTLMYEKLSQELLEASANKGSVVKKKHDLHRMAEANRAYAHFRW</sequence>
<name>A0A9Q1D105_CONCO</name>
<dbReference type="GO" id="GO:0006412">
    <property type="term" value="P:translation"/>
    <property type="evidence" value="ECO:0007669"/>
    <property type="project" value="InterPro"/>
</dbReference>
<accession>A0A9Q1D105</accession>
<dbReference type="PANTHER" id="PTHR11205">
    <property type="entry name" value="RIBOSOMAL PROTEIN S7"/>
    <property type="match status" value="1"/>
</dbReference>
<dbReference type="Proteomes" id="UP001152803">
    <property type="component" value="Unassembled WGS sequence"/>
</dbReference>
<evidence type="ECO:0000313" key="11">
    <source>
        <dbReference type="Proteomes" id="UP001152803"/>
    </source>
</evidence>
<evidence type="ECO:0000256" key="7">
    <source>
        <dbReference type="ARBA" id="ARBA00039306"/>
    </source>
</evidence>
<dbReference type="Gene3D" id="1.10.455.10">
    <property type="entry name" value="Ribosomal protein S7 domain"/>
    <property type="match status" value="1"/>
</dbReference>
<evidence type="ECO:0000256" key="6">
    <source>
        <dbReference type="ARBA" id="ARBA00023274"/>
    </source>
</evidence>
<organism evidence="10 11">
    <name type="scientific">Conger conger</name>
    <name type="common">Conger eel</name>
    <name type="synonym">Muraena conger</name>
    <dbReference type="NCBI Taxonomy" id="82655"/>
    <lineage>
        <taxon>Eukaryota</taxon>
        <taxon>Metazoa</taxon>
        <taxon>Chordata</taxon>
        <taxon>Craniata</taxon>
        <taxon>Vertebrata</taxon>
        <taxon>Euteleostomi</taxon>
        <taxon>Actinopterygii</taxon>
        <taxon>Neopterygii</taxon>
        <taxon>Teleostei</taxon>
        <taxon>Anguilliformes</taxon>
        <taxon>Congridae</taxon>
        <taxon>Conger</taxon>
    </lineage>
</organism>